<feature type="region of interest" description="Disordered" evidence="1">
    <location>
        <begin position="1"/>
        <end position="27"/>
    </location>
</feature>
<dbReference type="SMART" id="SM00318">
    <property type="entry name" value="SNc"/>
    <property type="match status" value="1"/>
</dbReference>
<dbReference type="InterPro" id="IPR035437">
    <property type="entry name" value="SNase_OB-fold_sf"/>
</dbReference>
<name>A0A1V2GZW5_9PROT</name>
<dbReference type="Proteomes" id="UP000188879">
    <property type="component" value="Unassembled WGS sequence"/>
</dbReference>
<dbReference type="InterPro" id="IPR016071">
    <property type="entry name" value="Staphylococal_nuclease_OB-fold"/>
</dbReference>
<protein>
    <recommendedName>
        <fullName evidence="2">TNase-like domain-containing protein</fullName>
    </recommendedName>
</protein>
<evidence type="ECO:0000256" key="1">
    <source>
        <dbReference type="SAM" id="MobiDB-lite"/>
    </source>
</evidence>
<dbReference type="SUPFAM" id="SSF50199">
    <property type="entry name" value="Staphylococcal nuclease"/>
    <property type="match status" value="1"/>
</dbReference>
<dbReference type="Gene3D" id="2.40.50.90">
    <property type="match status" value="1"/>
</dbReference>
<gene>
    <name evidence="3" type="ORF">BKE38_20420</name>
</gene>
<comment type="caution">
    <text evidence="3">The sequence shown here is derived from an EMBL/GenBank/DDBJ whole genome shotgun (WGS) entry which is preliminary data.</text>
</comment>
<sequence>MGREIFGPAPRTERAAPREPFSGQPRVIDGDTMDLDGIRVRMQGIDAFEHDQQCTRAGGGRFACGAAARAELAELIGGREVTCTPDGSLTHGRTVATCTVADRGRTVNLNAAMVRSGLAFDCPRYSDGRYARDEAAAKSENAGAWGGRFTYPWTHRDRANACKAR</sequence>
<keyword evidence="4" id="KW-1185">Reference proteome</keyword>
<proteinExistence type="predicted"/>
<dbReference type="Pfam" id="PF00565">
    <property type="entry name" value="SNase"/>
    <property type="match status" value="1"/>
</dbReference>
<reference evidence="3 4" key="1">
    <citation type="submission" date="2016-10" db="EMBL/GenBank/DDBJ databases">
        <title>Draft Genome sequence of Roseomonas sp. strain M3.</title>
        <authorList>
            <person name="Subhash Y."/>
            <person name="Lee S."/>
        </authorList>
    </citation>
    <scope>NUCLEOTIDE SEQUENCE [LARGE SCALE GENOMIC DNA]</scope>
    <source>
        <strain evidence="3 4">M3</strain>
    </source>
</reference>
<dbReference type="PROSITE" id="PS50830">
    <property type="entry name" value="TNASE_3"/>
    <property type="match status" value="1"/>
</dbReference>
<evidence type="ECO:0000313" key="3">
    <source>
        <dbReference type="EMBL" id="ONG49745.1"/>
    </source>
</evidence>
<dbReference type="EMBL" id="MLCO01000221">
    <property type="protein sequence ID" value="ONG49745.1"/>
    <property type="molecule type" value="Genomic_DNA"/>
</dbReference>
<accession>A0A1V2GZW5</accession>
<feature type="domain" description="TNase-like" evidence="2">
    <location>
        <begin position="26"/>
        <end position="147"/>
    </location>
</feature>
<organism evidence="3 4">
    <name type="scientific">Teichococcus deserti</name>
    <dbReference type="NCBI Taxonomy" id="1817963"/>
    <lineage>
        <taxon>Bacteria</taxon>
        <taxon>Pseudomonadati</taxon>
        <taxon>Pseudomonadota</taxon>
        <taxon>Alphaproteobacteria</taxon>
        <taxon>Acetobacterales</taxon>
        <taxon>Roseomonadaceae</taxon>
        <taxon>Roseomonas</taxon>
    </lineage>
</organism>
<evidence type="ECO:0000259" key="2">
    <source>
        <dbReference type="PROSITE" id="PS50830"/>
    </source>
</evidence>
<evidence type="ECO:0000313" key="4">
    <source>
        <dbReference type="Proteomes" id="UP000188879"/>
    </source>
</evidence>
<dbReference type="AlphaFoldDB" id="A0A1V2GZW5"/>